<organism evidence="6 7">
    <name type="scientific">Carpinus fangiana</name>
    <dbReference type="NCBI Taxonomy" id="176857"/>
    <lineage>
        <taxon>Eukaryota</taxon>
        <taxon>Viridiplantae</taxon>
        <taxon>Streptophyta</taxon>
        <taxon>Embryophyta</taxon>
        <taxon>Tracheophyta</taxon>
        <taxon>Spermatophyta</taxon>
        <taxon>Magnoliopsida</taxon>
        <taxon>eudicotyledons</taxon>
        <taxon>Gunneridae</taxon>
        <taxon>Pentapetalae</taxon>
        <taxon>rosids</taxon>
        <taxon>fabids</taxon>
        <taxon>Fagales</taxon>
        <taxon>Betulaceae</taxon>
        <taxon>Carpinus</taxon>
    </lineage>
</organism>
<feature type="compositionally biased region" description="Polar residues" evidence="4">
    <location>
        <begin position="430"/>
        <end position="443"/>
    </location>
</feature>
<dbReference type="EMBL" id="CM017326">
    <property type="protein sequence ID" value="KAE8075971.1"/>
    <property type="molecule type" value="Genomic_DNA"/>
</dbReference>
<evidence type="ECO:0000256" key="1">
    <source>
        <dbReference type="ARBA" id="ARBA00001933"/>
    </source>
</evidence>
<dbReference type="FunFam" id="3.90.1150.10:FF:000040">
    <property type="entry name" value="Tyrosine aminotransferase"/>
    <property type="match status" value="2"/>
</dbReference>
<dbReference type="AlphaFoldDB" id="A0A5N6RDZ4"/>
<keyword evidence="7" id="KW-1185">Reference proteome</keyword>
<evidence type="ECO:0000256" key="2">
    <source>
        <dbReference type="ARBA" id="ARBA00007441"/>
    </source>
</evidence>
<dbReference type="Proteomes" id="UP000327013">
    <property type="component" value="Chromosome 6"/>
</dbReference>
<comment type="cofactor">
    <cofactor evidence="1">
        <name>pyridoxal 5'-phosphate</name>
        <dbReference type="ChEBI" id="CHEBI:597326"/>
    </cofactor>
</comment>
<evidence type="ECO:0000259" key="5">
    <source>
        <dbReference type="Pfam" id="PF00155"/>
    </source>
</evidence>
<dbReference type="SUPFAM" id="SSF53383">
    <property type="entry name" value="PLP-dependent transferases"/>
    <property type="match status" value="2"/>
</dbReference>
<comment type="similarity">
    <text evidence="2">Belongs to the class-I pyridoxal-phosphate-dependent aminotransferase family.</text>
</comment>
<dbReference type="InterPro" id="IPR005958">
    <property type="entry name" value="TyrNic_aminoTrfase"/>
</dbReference>
<keyword evidence="3" id="KW-0663">Pyridoxal phosphate</keyword>
<dbReference type="InterPro" id="IPR015422">
    <property type="entry name" value="PyrdxlP-dep_Trfase_small"/>
</dbReference>
<dbReference type="Pfam" id="PF00155">
    <property type="entry name" value="Aminotran_1_2"/>
    <property type="match status" value="2"/>
</dbReference>
<dbReference type="GO" id="GO:0030170">
    <property type="term" value="F:pyridoxal phosphate binding"/>
    <property type="evidence" value="ECO:0007669"/>
    <property type="project" value="InterPro"/>
</dbReference>
<evidence type="ECO:0000313" key="6">
    <source>
        <dbReference type="EMBL" id="KAE8075971.1"/>
    </source>
</evidence>
<accession>A0A5N6RDZ4</accession>
<dbReference type="Gene3D" id="3.90.1150.10">
    <property type="entry name" value="Aspartate Aminotransferase, domain 1"/>
    <property type="match status" value="2"/>
</dbReference>
<dbReference type="InterPro" id="IPR015424">
    <property type="entry name" value="PyrdxlP-dep_Trfase"/>
</dbReference>
<feature type="region of interest" description="Disordered" evidence="4">
    <location>
        <begin position="425"/>
        <end position="448"/>
    </location>
</feature>
<dbReference type="Gene3D" id="3.40.640.10">
    <property type="entry name" value="Type I PLP-dependent aspartate aminotransferase-like (Major domain)"/>
    <property type="match status" value="2"/>
</dbReference>
<protein>
    <recommendedName>
        <fullName evidence="5">Aminotransferase class I/classII large domain-containing protein</fullName>
    </recommendedName>
</protein>
<gene>
    <name evidence="6" type="ORF">FH972_014649</name>
</gene>
<sequence length="865" mass="95223">MENRSELEKWGFRGNEKLNVALASAVTVRGILMKLFESLSKDDPRPTVPLGHGDPSAFPCFRTAAVAEDAIVDAVRSAKYNGYAPTVGILPARRAIADYLSRDLPYALSPDDVHVTIGCIQAIEVTMTVLDRPGANILLPRPGFPYYESRAAAINLEVRHFDLNPEKGWEVDLESVEALADENTVALVIINPGNPCGTVYTHQHLKNIAETARKLGILVVADEVYHHLTFGSNPFVPMGAFGSIVPVITLGSISKRWMVPGWRLGWIVTNDPNGILHKLGVLECIVGCLNMASDPPTFIQGAVPHILEKTGEDFFSKVIDIIREAACICYDRIEEIPCITCPNKPEGSMFVMAKLNVSLLEDIKDDMEFCLKLAKEESVIVLPGVAVGMENWLRITFGIDPSALEDGFGRIKAFCERHAKKQLHGAVNPNDPTQPADSLTTTKRTQKMENGSARWGFRGNEELKVASGTTIRGTLTKLMENLDKDDPRPTVPLGHGDPSAFPSFRAATAAEDAIVDAVRSAKYNGYAPTVGILPARRAIADYLSRDLPYALSPDDVYLTTGCKQAIEIVLTVLDRPGANILFPRPYYPFYEAYAESKRLEVRHFDLNPEKGWEVDLQSIEALADENTVAIVILNPGNPCGSVYTHQHLKKIAETARKLRILVVADEVYHHITFGSKPFVPMGVFGSIVPVITLGSISKRYILPGWRLGWLVTTDPNGILRKLGVVECITGCLNMASDPPTFIQGAVPHILEKTGEDFFSKVIDILREAACICYDRIEEIPCITCPNKPEGSMFVMAKLNVSLLEDINDDMEFCLKLAKEESVIILPGLAVGMKNWLRITFAIDPSDLEDGLGRIKAFCKRHAKKQ</sequence>
<feature type="domain" description="Aminotransferase class I/classII large" evidence="5">
    <location>
        <begin position="49"/>
        <end position="408"/>
    </location>
</feature>
<proteinExistence type="inferred from homology"/>
<dbReference type="PANTHER" id="PTHR45744:SF36">
    <property type="entry name" value="AMINOTRANSFERASE CLASS I_CLASSII DOMAIN-CONTAINING PROTEIN"/>
    <property type="match status" value="1"/>
</dbReference>
<feature type="domain" description="Aminotransferase class I/classII large" evidence="5">
    <location>
        <begin position="491"/>
        <end position="854"/>
    </location>
</feature>
<dbReference type="PANTHER" id="PTHR45744">
    <property type="entry name" value="TYROSINE AMINOTRANSFERASE"/>
    <property type="match status" value="1"/>
</dbReference>
<evidence type="ECO:0000256" key="3">
    <source>
        <dbReference type="ARBA" id="ARBA00022898"/>
    </source>
</evidence>
<dbReference type="NCBIfam" id="TIGR01265">
    <property type="entry name" value="tyr_nico_aTase"/>
    <property type="match status" value="2"/>
</dbReference>
<dbReference type="GO" id="GO:0004838">
    <property type="term" value="F:L-tyrosine-2-oxoglutarate transaminase activity"/>
    <property type="evidence" value="ECO:0007669"/>
    <property type="project" value="TreeGrafter"/>
</dbReference>
<reference evidence="6 7" key="1">
    <citation type="submission" date="2019-06" db="EMBL/GenBank/DDBJ databases">
        <title>A chromosomal-level reference genome of Carpinus fangiana (Coryloideae, Betulaceae).</title>
        <authorList>
            <person name="Yang X."/>
            <person name="Wang Z."/>
            <person name="Zhang L."/>
            <person name="Hao G."/>
            <person name="Liu J."/>
            <person name="Yang Y."/>
        </authorList>
    </citation>
    <scope>NUCLEOTIDE SEQUENCE [LARGE SCALE GENOMIC DNA]</scope>
    <source>
        <strain evidence="6">Cfa_2016G</strain>
        <tissue evidence="6">Leaf</tissue>
    </source>
</reference>
<evidence type="ECO:0000313" key="7">
    <source>
        <dbReference type="Proteomes" id="UP000327013"/>
    </source>
</evidence>
<dbReference type="FunFam" id="3.40.640.10:FF:000048">
    <property type="entry name" value="tyrosine aminotransferase"/>
    <property type="match status" value="2"/>
</dbReference>
<dbReference type="InterPro" id="IPR015421">
    <property type="entry name" value="PyrdxlP-dep_Trfase_major"/>
</dbReference>
<dbReference type="GO" id="GO:0006572">
    <property type="term" value="P:L-tyrosine catabolic process"/>
    <property type="evidence" value="ECO:0007669"/>
    <property type="project" value="TreeGrafter"/>
</dbReference>
<name>A0A5N6RDZ4_9ROSI</name>
<dbReference type="InterPro" id="IPR004839">
    <property type="entry name" value="Aminotransferase_I/II_large"/>
</dbReference>
<dbReference type="CDD" id="cd00609">
    <property type="entry name" value="AAT_like"/>
    <property type="match status" value="2"/>
</dbReference>
<evidence type="ECO:0000256" key="4">
    <source>
        <dbReference type="SAM" id="MobiDB-lite"/>
    </source>
</evidence>
<dbReference type="OrthoDB" id="1691396at2759"/>